<dbReference type="GO" id="GO:0055085">
    <property type="term" value="P:transmembrane transport"/>
    <property type="evidence" value="ECO:0007669"/>
    <property type="project" value="InterPro"/>
</dbReference>
<organism evidence="9 10">
    <name type="scientific">Acetivibrio ethanolgignens</name>
    <dbReference type="NCBI Taxonomy" id="290052"/>
    <lineage>
        <taxon>Bacteria</taxon>
        <taxon>Bacillati</taxon>
        <taxon>Bacillota</taxon>
        <taxon>Clostridia</taxon>
        <taxon>Eubacteriales</taxon>
        <taxon>Oscillospiraceae</taxon>
        <taxon>Acetivibrio</taxon>
    </lineage>
</organism>
<feature type="transmembrane region" description="Helical" evidence="7">
    <location>
        <begin position="208"/>
        <end position="228"/>
    </location>
</feature>
<evidence type="ECO:0000256" key="2">
    <source>
        <dbReference type="ARBA" id="ARBA00022448"/>
    </source>
</evidence>
<protein>
    <recommendedName>
        <fullName evidence="8">ABC transmembrane type-1 domain-containing protein</fullName>
    </recommendedName>
</protein>
<feature type="domain" description="ABC transmembrane type-1" evidence="8">
    <location>
        <begin position="68"/>
        <end position="281"/>
    </location>
</feature>
<reference evidence="9 10" key="1">
    <citation type="submission" date="2015-11" db="EMBL/GenBank/DDBJ databases">
        <title>Butyribacter intestini gen. nov., sp. nov., a butyric acid-producing bacterium of the family Lachnospiraceae isolated from the human faeces.</title>
        <authorList>
            <person name="Zou Y."/>
            <person name="Xue W."/>
            <person name="Luo G."/>
            <person name="Lv M."/>
        </authorList>
    </citation>
    <scope>NUCLEOTIDE SEQUENCE [LARGE SCALE GENOMIC DNA]</scope>
    <source>
        <strain evidence="9 10">ACET-33324</strain>
    </source>
</reference>
<feature type="transmembrane region" description="Helical" evidence="7">
    <location>
        <begin position="72"/>
        <end position="93"/>
    </location>
</feature>
<gene>
    <name evidence="9" type="ORF">ASU35_06855</name>
</gene>
<dbReference type="Pfam" id="PF00528">
    <property type="entry name" value="BPD_transp_1"/>
    <property type="match status" value="1"/>
</dbReference>
<keyword evidence="10" id="KW-1185">Reference proteome</keyword>
<evidence type="ECO:0000256" key="3">
    <source>
        <dbReference type="ARBA" id="ARBA00022475"/>
    </source>
</evidence>
<dbReference type="RefSeq" id="WP_058351701.1">
    <property type="nucleotide sequence ID" value="NZ_CABMMD010000046.1"/>
</dbReference>
<sequence length="294" mass="32654">MNSKRKDRIYLMMILPAFLGFVVLFIVPTIMSFLYSVTNWSVYSTEIRFVGLSNFQKLFADAKTIAAIKHSVVYALLITIIQNVFAILLAALLNRNTRGAKFVKSITFLPAVLSIMVVGYLFQYIMTSADGGLLNSIIQFFGGKSVNWLGNDKIALYSVLATQVWQWTGWSMVIYVANLKSIDSSLYEAANIDGASGIQKFFRVTLPLLYPAASFNVLMSLIGGMKMFDAVFVMTKGGPGYATETIMTTLIREGFNSGKTAYACAFAVVFFVIVFTLSKVVTFFLNKWEEAIQA</sequence>
<feature type="transmembrane region" description="Helical" evidence="7">
    <location>
        <begin position="260"/>
        <end position="285"/>
    </location>
</feature>
<dbReference type="AlphaFoldDB" id="A0A0V8QJ38"/>
<evidence type="ECO:0000256" key="5">
    <source>
        <dbReference type="ARBA" id="ARBA00022989"/>
    </source>
</evidence>
<keyword evidence="5 7" id="KW-1133">Transmembrane helix</keyword>
<dbReference type="SUPFAM" id="SSF161098">
    <property type="entry name" value="MetI-like"/>
    <property type="match status" value="1"/>
</dbReference>
<keyword evidence="4 7" id="KW-0812">Transmembrane</keyword>
<evidence type="ECO:0000259" key="8">
    <source>
        <dbReference type="PROSITE" id="PS50928"/>
    </source>
</evidence>
<feature type="transmembrane region" description="Helical" evidence="7">
    <location>
        <begin position="9"/>
        <end position="35"/>
    </location>
</feature>
<dbReference type="CDD" id="cd06261">
    <property type="entry name" value="TM_PBP2"/>
    <property type="match status" value="1"/>
</dbReference>
<feature type="transmembrane region" description="Helical" evidence="7">
    <location>
        <begin position="105"/>
        <end position="126"/>
    </location>
</feature>
<accession>A0A0V8QJ38</accession>
<evidence type="ECO:0000313" key="10">
    <source>
        <dbReference type="Proteomes" id="UP000054874"/>
    </source>
</evidence>
<proteinExistence type="inferred from homology"/>
<keyword evidence="6 7" id="KW-0472">Membrane</keyword>
<dbReference type="PROSITE" id="PS50928">
    <property type="entry name" value="ABC_TM1"/>
    <property type="match status" value="1"/>
</dbReference>
<evidence type="ECO:0000256" key="4">
    <source>
        <dbReference type="ARBA" id="ARBA00022692"/>
    </source>
</evidence>
<comment type="subcellular location">
    <subcellularLocation>
        <location evidence="1 7">Cell membrane</location>
        <topology evidence="1 7">Multi-pass membrane protein</topology>
    </subcellularLocation>
</comment>
<evidence type="ECO:0000256" key="7">
    <source>
        <dbReference type="RuleBase" id="RU363032"/>
    </source>
</evidence>
<dbReference type="Gene3D" id="1.10.3720.10">
    <property type="entry name" value="MetI-like"/>
    <property type="match status" value="1"/>
</dbReference>
<dbReference type="STRING" id="290052.ASU35_06855"/>
<dbReference type="OrthoDB" id="367897at2"/>
<comment type="caution">
    <text evidence="9">The sequence shown here is derived from an EMBL/GenBank/DDBJ whole genome shotgun (WGS) entry which is preliminary data.</text>
</comment>
<comment type="similarity">
    <text evidence="7">Belongs to the binding-protein-dependent transport system permease family.</text>
</comment>
<name>A0A0V8QJ38_9FIRM</name>
<keyword evidence="3" id="KW-1003">Cell membrane</keyword>
<dbReference type="PANTHER" id="PTHR30193">
    <property type="entry name" value="ABC TRANSPORTER PERMEASE PROTEIN"/>
    <property type="match status" value="1"/>
</dbReference>
<dbReference type="GO" id="GO:0005886">
    <property type="term" value="C:plasma membrane"/>
    <property type="evidence" value="ECO:0007669"/>
    <property type="project" value="UniProtKB-SubCell"/>
</dbReference>
<dbReference type="InterPro" id="IPR000515">
    <property type="entry name" value="MetI-like"/>
</dbReference>
<feature type="transmembrane region" description="Helical" evidence="7">
    <location>
        <begin position="154"/>
        <end position="177"/>
    </location>
</feature>
<dbReference type="Proteomes" id="UP000054874">
    <property type="component" value="Unassembled WGS sequence"/>
</dbReference>
<dbReference type="PANTHER" id="PTHR30193:SF37">
    <property type="entry name" value="INNER MEMBRANE ABC TRANSPORTER PERMEASE PROTEIN YCJO"/>
    <property type="match status" value="1"/>
</dbReference>
<dbReference type="EMBL" id="LNAM01000046">
    <property type="protein sequence ID" value="KSV60121.1"/>
    <property type="molecule type" value="Genomic_DNA"/>
</dbReference>
<keyword evidence="2 7" id="KW-0813">Transport</keyword>
<dbReference type="InterPro" id="IPR035906">
    <property type="entry name" value="MetI-like_sf"/>
</dbReference>
<evidence type="ECO:0000313" key="9">
    <source>
        <dbReference type="EMBL" id="KSV60121.1"/>
    </source>
</evidence>
<evidence type="ECO:0000256" key="6">
    <source>
        <dbReference type="ARBA" id="ARBA00023136"/>
    </source>
</evidence>
<evidence type="ECO:0000256" key="1">
    <source>
        <dbReference type="ARBA" id="ARBA00004651"/>
    </source>
</evidence>
<dbReference type="InterPro" id="IPR051393">
    <property type="entry name" value="ABC_transporter_permease"/>
</dbReference>